<dbReference type="AlphaFoldDB" id="A0A1R4JI49"/>
<proteinExistence type="predicted"/>
<keyword evidence="2" id="KW-0808">Transferase</keyword>
<dbReference type="InterPro" id="IPR000182">
    <property type="entry name" value="GNAT_dom"/>
</dbReference>
<dbReference type="GO" id="GO:0016747">
    <property type="term" value="F:acyltransferase activity, transferring groups other than amino-acyl groups"/>
    <property type="evidence" value="ECO:0007669"/>
    <property type="project" value="InterPro"/>
</dbReference>
<evidence type="ECO:0000259" key="1">
    <source>
        <dbReference type="PROSITE" id="PS51186"/>
    </source>
</evidence>
<dbReference type="SUPFAM" id="SSF55729">
    <property type="entry name" value="Acyl-CoA N-acyltransferases (Nat)"/>
    <property type="match status" value="1"/>
</dbReference>
<evidence type="ECO:0000313" key="3">
    <source>
        <dbReference type="Proteomes" id="UP000195611"/>
    </source>
</evidence>
<dbReference type="Gene3D" id="3.40.630.30">
    <property type="match status" value="1"/>
</dbReference>
<dbReference type="PROSITE" id="PS51186">
    <property type="entry name" value="GNAT"/>
    <property type="match status" value="1"/>
</dbReference>
<dbReference type="CDD" id="cd04301">
    <property type="entry name" value="NAT_SF"/>
    <property type="match status" value="1"/>
</dbReference>
<accession>A0A1R4JI49</accession>
<evidence type="ECO:0000313" key="2">
    <source>
        <dbReference type="EMBL" id="SJN31740.1"/>
    </source>
</evidence>
<dbReference type="Pfam" id="PF00583">
    <property type="entry name" value="Acetyltransf_1"/>
    <property type="match status" value="1"/>
</dbReference>
<protein>
    <submittedName>
        <fullName evidence="2">Acetyltransferase (Putative)</fullName>
    </submittedName>
</protein>
<reference evidence="2 3" key="1">
    <citation type="submission" date="2017-02" db="EMBL/GenBank/DDBJ databases">
        <authorList>
            <person name="Peterson S.W."/>
        </authorList>
    </citation>
    <scope>NUCLEOTIDE SEQUENCE [LARGE SCALE GENOMIC DNA]</scope>
    <source>
        <strain evidence="2 3">42ea</strain>
    </source>
</reference>
<gene>
    <name evidence="2" type="ORF">FM115_05595</name>
</gene>
<name>A0A1R4JI49_9LACT</name>
<dbReference type="Proteomes" id="UP000195611">
    <property type="component" value="Unassembled WGS sequence"/>
</dbReference>
<feature type="domain" description="N-acetyltransferase" evidence="1">
    <location>
        <begin position="3"/>
        <end position="140"/>
    </location>
</feature>
<dbReference type="InterPro" id="IPR016181">
    <property type="entry name" value="Acyl_CoA_acyltransferase"/>
</dbReference>
<dbReference type="EMBL" id="FUKW01000078">
    <property type="protein sequence ID" value="SJN31740.1"/>
    <property type="molecule type" value="Genomic_DNA"/>
</dbReference>
<organism evidence="2 3">
    <name type="scientific">Marinilactibacillus psychrotolerans 42ea</name>
    <dbReference type="NCBI Taxonomy" id="1255609"/>
    <lineage>
        <taxon>Bacteria</taxon>
        <taxon>Bacillati</taxon>
        <taxon>Bacillota</taxon>
        <taxon>Bacilli</taxon>
        <taxon>Lactobacillales</taxon>
        <taxon>Carnobacteriaceae</taxon>
        <taxon>Marinilactibacillus</taxon>
    </lineage>
</organism>
<dbReference type="RefSeq" id="WP_087058163.1">
    <property type="nucleotide sequence ID" value="NZ_FUKW01000078.1"/>
</dbReference>
<sequence>MIEKKQKLTVNELETISNIWLDVNIEAHHFIKESYWTENYISVKESLNKAIIYLYKQDGNVYAFLGMVDNYIAGIFVDKRFRKKGIGKELLSTVKKEYESLELSVYVKNVPAINFYLSQGFNCVSKELDSETLEEECKMQWISSVSYD</sequence>